<comment type="caution">
    <text evidence="2">The sequence shown here is derived from an EMBL/GenBank/DDBJ whole genome shotgun (WGS) entry which is preliminary data.</text>
</comment>
<feature type="chain" id="PRO_5030116863" evidence="1">
    <location>
        <begin position="22"/>
        <end position="110"/>
    </location>
</feature>
<organism evidence="2 3">
    <name type="scientific">Rossellomorea aquimaris</name>
    <dbReference type="NCBI Taxonomy" id="189382"/>
    <lineage>
        <taxon>Bacteria</taxon>
        <taxon>Bacillati</taxon>
        <taxon>Bacillota</taxon>
        <taxon>Bacilli</taxon>
        <taxon>Bacillales</taxon>
        <taxon>Bacillaceae</taxon>
        <taxon>Rossellomorea</taxon>
    </lineage>
</organism>
<proteinExistence type="predicted"/>
<gene>
    <name evidence="2" type="ORF">FZC85_14700</name>
</gene>
<dbReference type="RefSeq" id="WP_148969049.1">
    <property type="nucleotide sequence ID" value="NZ_CANLNA010000002.1"/>
</dbReference>
<dbReference type="EMBL" id="VTEZ01000004">
    <property type="protein sequence ID" value="TYS84617.1"/>
    <property type="molecule type" value="Genomic_DNA"/>
</dbReference>
<evidence type="ECO:0000256" key="1">
    <source>
        <dbReference type="SAM" id="SignalP"/>
    </source>
</evidence>
<sequence length="110" mass="12146">MTVMRLLLLMVLSMVLGTVPGQQQNQSPVFLSFDNVDTISDHVFLTDADMIINVASSLVQKQDGMTSNKKSILPTLHFKLIPLAGCLFSTEIFPDSLGFLEVVMSHSNYL</sequence>
<feature type="signal peptide" evidence="1">
    <location>
        <begin position="1"/>
        <end position="21"/>
    </location>
</feature>
<name>A0A5D4UVZ1_9BACI</name>
<evidence type="ECO:0000313" key="3">
    <source>
        <dbReference type="Proteomes" id="UP000324269"/>
    </source>
</evidence>
<evidence type="ECO:0000313" key="2">
    <source>
        <dbReference type="EMBL" id="TYS84617.1"/>
    </source>
</evidence>
<dbReference type="OrthoDB" id="2935889at2"/>
<dbReference type="AlphaFoldDB" id="A0A5D4UVZ1"/>
<keyword evidence="1" id="KW-0732">Signal</keyword>
<protein>
    <submittedName>
        <fullName evidence="2">Uncharacterized protein</fullName>
    </submittedName>
</protein>
<accession>A0A5D4UVZ1</accession>
<reference evidence="2 3" key="1">
    <citation type="submission" date="2019-08" db="EMBL/GenBank/DDBJ databases">
        <title>Bacillus genomes from the desert of Cuatro Cienegas, Coahuila.</title>
        <authorList>
            <person name="Olmedo-Alvarez G."/>
        </authorList>
    </citation>
    <scope>NUCLEOTIDE SEQUENCE [LARGE SCALE GENOMIC DNA]</scope>
    <source>
        <strain evidence="2 3">CH87b_3T</strain>
    </source>
</reference>
<dbReference type="Proteomes" id="UP000324269">
    <property type="component" value="Unassembled WGS sequence"/>
</dbReference>